<dbReference type="EMBL" id="CAJEWN010002795">
    <property type="protein sequence ID" value="CAD2205304.1"/>
    <property type="molecule type" value="Genomic_DNA"/>
</dbReference>
<protein>
    <recommendedName>
        <fullName evidence="3">HTH psq-type domain-containing protein</fullName>
    </recommendedName>
</protein>
<evidence type="ECO:0000256" key="1">
    <source>
        <dbReference type="ARBA" id="ARBA00004123"/>
    </source>
</evidence>
<evidence type="ECO:0000256" key="2">
    <source>
        <dbReference type="SAM" id="MobiDB-lite"/>
    </source>
</evidence>
<dbReference type="SUPFAM" id="SSF46689">
    <property type="entry name" value="Homeodomain-like"/>
    <property type="match status" value="1"/>
</dbReference>
<dbReference type="Pfam" id="PF04218">
    <property type="entry name" value="CENP-B_N"/>
    <property type="match status" value="1"/>
</dbReference>
<feature type="compositionally biased region" description="Basic and acidic residues" evidence="2">
    <location>
        <begin position="274"/>
        <end position="288"/>
    </location>
</feature>
<dbReference type="Gene3D" id="1.10.10.60">
    <property type="entry name" value="Homeodomain-like"/>
    <property type="match status" value="1"/>
</dbReference>
<reference evidence="4 5" key="1">
    <citation type="submission" date="2020-08" db="EMBL/GenBank/DDBJ databases">
        <authorList>
            <person name="Koutsovoulos G."/>
            <person name="Danchin GJ E."/>
        </authorList>
    </citation>
    <scope>NUCLEOTIDE SEQUENCE [LARGE SCALE GENOMIC DNA]</scope>
</reference>
<evidence type="ECO:0000313" key="5">
    <source>
        <dbReference type="Proteomes" id="UP000580250"/>
    </source>
</evidence>
<dbReference type="OrthoDB" id="9909311at2759"/>
<feature type="compositionally biased region" description="Low complexity" evidence="2">
    <location>
        <begin position="32"/>
        <end position="46"/>
    </location>
</feature>
<feature type="compositionally biased region" description="Low complexity" evidence="2">
    <location>
        <begin position="438"/>
        <end position="453"/>
    </location>
</feature>
<comment type="caution">
    <text evidence="4">The sequence shown here is derived from an EMBL/GenBank/DDBJ whole genome shotgun (WGS) entry which is preliminary data.</text>
</comment>
<dbReference type="InterPro" id="IPR009057">
    <property type="entry name" value="Homeodomain-like_sf"/>
</dbReference>
<feature type="region of interest" description="Disordered" evidence="2">
    <location>
        <begin position="438"/>
        <end position="457"/>
    </location>
</feature>
<dbReference type="GO" id="GO:0003677">
    <property type="term" value="F:DNA binding"/>
    <property type="evidence" value="ECO:0007669"/>
    <property type="project" value="InterPro"/>
</dbReference>
<comment type="subcellular location">
    <subcellularLocation>
        <location evidence="1">Nucleus</location>
    </subcellularLocation>
</comment>
<evidence type="ECO:0000259" key="3">
    <source>
        <dbReference type="Pfam" id="PF04218"/>
    </source>
</evidence>
<evidence type="ECO:0000313" key="4">
    <source>
        <dbReference type="EMBL" id="CAD2205304.1"/>
    </source>
</evidence>
<feature type="region of interest" description="Disordered" evidence="2">
    <location>
        <begin position="1"/>
        <end position="53"/>
    </location>
</feature>
<dbReference type="GO" id="GO:0005634">
    <property type="term" value="C:nucleus"/>
    <property type="evidence" value="ECO:0007669"/>
    <property type="project" value="UniProtKB-SubCell"/>
</dbReference>
<dbReference type="AlphaFoldDB" id="A0A6V7Y178"/>
<dbReference type="InterPro" id="IPR007889">
    <property type="entry name" value="HTH_Psq"/>
</dbReference>
<sequence length="590" mass="66505">MSHSSYKNNLRDIDVNEDEDNLKNEINRTPITNRMPTTNIMPTTNMPKKKKKKPYKELTLEQKVELIRLAERCTNLSQASIAERYAIAKSNVCRILQRKTEYVRALECAGFAGSRKRKLRTAINLGEENLELINGEVKNNKNIVGGGRGGRNNLFVDVEEEEELNNNDNCFNILCDKKDIDKLIERSWKNEEIGANLDLNGNEEEDDKWFLSGTSALSSHMSTVHCQKSRRVILCRCCNLAFRDKNELQKHLKDRNNTSNDGTSSEDVLLPTIENHHPPNSPEKHQNSQHENANGEQIEKFNNSKNSNKIQVVESGNRTNENVEDNSTITSAFQLLQQQQQHFILANLWSNIFSRQQTEQNTQENTTINIDNCNNENGMFSSQHGHSAVSSTKTNESINIFNCLNSSCSTSSNHCSSSSSSSSSVIVQTTKIATNKTSTLTSPSIINSSSPTDSENDLILTTNTHSILNTNHRPEQTSKEQQCVQCALLKPKLLAVNERSTYLEACNTTFQNELIRLNAKCLLAEQCIRRLELELRQWRERNEVLRYRLLECREKALAVIGGTHINGAGGSISTADLSTFLGDMLKITLI</sequence>
<feature type="compositionally biased region" description="Polar residues" evidence="2">
    <location>
        <begin position="257"/>
        <end position="266"/>
    </location>
</feature>
<feature type="region of interest" description="Disordered" evidence="2">
    <location>
        <begin position="253"/>
        <end position="294"/>
    </location>
</feature>
<name>A0A6V7Y178_MELEN</name>
<dbReference type="Proteomes" id="UP000580250">
    <property type="component" value="Unassembled WGS sequence"/>
</dbReference>
<organism evidence="4 5">
    <name type="scientific">Meloidogyne enterolobii</name>
    <name type="common">Root-knot nematode worm</name>
    <name type="synonym">Meloidogyne mayaguensis</name>
    <dbReference type="NCBI Taxonomy" id="390850"/>
    <lineage>
        <taxon>Eukaryota</taxon>
        <taxon>Metazoa</taxon>
        <taxon>Ecdysozoa</taxon>
        <taxon>Nematoda</taxon>
        <taxon>Chromadorea</taxon>
        <taxon>Rhabditida</taxon>
        <taxon>Tylenchina</taxon>
        <taxon>Tylenchomorpha</taxon>
        <taxon>Tylenchoidea</taxon>
        <taxon>Meloidogynidae</taxon>
        <taxon>Meloidogyninae</taxon>
        <taxon>Meloidogyne</taxon>
    </lineage>
</organism>
<feature type="domain" description="HTH psq-type" evidence="3">
    <location>
        <begin position="52"/>
        <end position="100"/>
    </location>
</feature>
<proteinExistence type="predicted"/>
<gene>
    <name evidence="4" type="ORF">MENT_LOCUS59106</name>
</gene>
<accession>A0A6V7Y178</accession>